<dbReference type="InterPro" id="IPR052396">
    <property type="entry name" value="Meiotic_Drive_Suppr_Kinase"/>
</dbReference>
<reference evidence="1 2" key="1">
    <citation type="journal article" date="2016" name="Mol. Biol. Evol.">
        <title>Comparative Genomics of Early-Diverging Mushroom-Forming Fungi Provides Insights into the Origins of Lignocellulose Decay Capabilities.</title>
        <authorList>
            <person name="Nagy L.G."/>
            <person name="Riley R."/>
            <person name="Tritt A."/>
            <person name="Adam C."/>
            <person name="Daum C."/>
            <person name="Floudas D."/>
            <person name="Sun H."/>
            <person name="Yadav J.S."/>
            <person name="Pangilinan J."/>
            <person name="Larsson K.H."/>
            <person name="Matsuura K."/>
            <person name="Barry K."/>
            <person name="Labutti K."/>
            <person name="Kuo R."/>
            <person name="Ohm R.A."/>
            <person name="Bhattacharya S.S."/>
            <person name="Shirouzu T."/>
            <person name="Yoshinaga Y."/>
            <person name="Martin F.M."/>
            <person name="Grigoriev I.V."/>
            <person name="Hibbett D.S."/>
        </authorList>
    </citation>
    <scope>NUCLEOTIDE SEQUENCE [LARGE SCALE GENOMIC DNA]</scope>
    <source>
        <strain evidence="1 2">HHB12029</strain>
    </source>
</reference>
<accession>A0A165FER0</accession>
<evidence type="ECO:0000313" key="2">
    <source>
        <dbReference type="Proteomes" id="UP000077266"/>
    </source>
</evidence>
<sequence length="498" mass="55602">MDLRAVLSSCMPGVSSTPSYDYRVRSGVAIEPPHIRRDEAFFQRAAAALQMQLLLSPAASHCPPTTSQIPLRPIESVADTRVDFSAAVLSPVVSSLSQLTGQSWSYKASMEETDDEVLCDNACVGTVSYLKLPYGTWNKINAYVDAPDGPDSHGPDSFRLIRDVWGKINAYFGALDDGEEEAASILRHIWTQSERLDRPCILVLSTYIQTMILCRARGSDVLLCSREYCVKDSGKHSVRFVLAASLLAVTNALRDDMNVNVASPQRRASELYQATSNSTFPNKEILILEADLDNFIMPLRAFSRAGHDGFPRPENIILPPEPEADIIIRELIQYTRIGFVVRGVAHGVPVYLKFCYRVGDWELLLEEREAYASFARAGFADFVPPIYGMWHDDTRAFLVTGEVGFALEKWADLNEEQWDAFTRRLHELHKSGFHHGDLEPRNVCLAADGRVRLIDLGSVEDCDCHDDSCDTECSEMETLRNESGRKIGFDTTVYSGRS</sequence>
<proteinExistence type="predicted"/>
<name>A0A165FER0_EXIGL</name>
<dbReference type="PANTHER" id="PTHR37171:SF1">
    <property type="entry name" value="SERINE_THREONINE-PROTEIN KINASE YRZF-RELATED"/>
    <property type="match status" value="1"/>
</dbReference>
<dbReference type="OrthoDB" id="427969at2759"/>
<protein>
    <recommendedName>
        <fullName evidence="3">Protein kinase domain-containing protein</fullName>
    </recommendedName>
</protein>
<dbReference type="Proteomes" id="UP000077266">
    <property type="component" value="Unassembled WGS sequence"/>
</dbReference>
<organism evidence="1 2">
    <name type="scientific">Exidia glandulosa HHB12029</name>
    <dbReference type="NCBI Taxonomy" id="1314781"/>
    <lineage>
        <taxon>Eukaryota</taxon>
        <taxon>Fungi</taxon>
        <taxon>Dikarya</taxon>
        <taxon>Basidiomycota</taxon>
        <taxon>Agaricomycotina</taxon>
        <taxon>Agaricomycetes</taxon>
        <taxon>Auriculariales</taxon>
        <taxon>Exidiaceae</taxon>
        <taxon>Exidia</taxon>
    </lineage>
</organism>
<evidence type="ECO:0008006" key="3">
    <source>
        <dbReference type="Google" id="ProtNLM"/>
    </source>
</evidence>
<dbReference type="PANTHER" id="PTHR37171">
    <property type="entry name" value="SERINE/THREONINE-PROTEIN KINASE YRZF-RELATED"/>
    <property type="match status" value="1"/>
</dbReference>
<gene>
    <name evidence="1" type="ORF">EXIGLDRAFT_722132</name>
</gene>
<dbReference type="EMBL" id="KV426087">
    <property type="protein sequence ID" value="KZV88872.1"/>
    <property type="molecule type" value="Genomic_DNA"/>
</dbReference>
<dbReference type="SUPFAM" id="SSF56112">
    <property type="entry name" value="Protein kinase-like (PK-like)"/>
    <property type="match status" value="1"/>
</dbReference>
<dbReference type="InterPro" id="IPR011009">
    <property type="entry name" value="Kinase-like_dom_sf"/>
</dbReference>
<keyword evidence="2" id="KW-1185">Reference proteome</keyword>
<dbReference type="AlphaFoldDB" id="A0A165FER0"/>
<dbReference type="Gene3D" id="1.10.510.10">
    <property type="entry name" value="Transferase(Phosphotransferase) domain 1"/>
    <property type="match status" value="1"/>
</dbReference>
<evidence type="ECO:0000313" key="1">
    <source>
        <dbReference type="EMBL" id="KZV88872.1"/>
    </source>
</evidence>
<dbReference type="InParanoid" id="A0A165FER0"/>